<evidence type="ECO:0000259" key="2">
    <source>
        <dbReference type="Pfam" id="PF10383"/>
    </source>
</evidence>
<dbReference type="Proteomes" id="UP000037035">
    <property type="component" value="Unassembled WGS sequence"/>
</dbReference>
<dbReference type="InterPro" id="IPR031915">
    <property type="entry name" value="Clr2_N"/>
</dbReference>
<dbReference type="InterPro" id="IPR018839">
    <property type="entry name" value="Tscrpt-silencing_Clr2_C"/>
</dbReference>
<proteinExistence type="predicted"/>
<dbReference type="PANTHER" id="PTHR38046:SF1">
    <property type="entry name" value="CRYPTIC LOCI REGULATOR 2"/>
    <property type="match status" value="1"/>
</dbReference>
<dbReference type="GO" id="GO:0030466">
    <property type="term" value="P:silent mating-type cassette heterochromatin formation"/>
    <property type="evidence" value="ECO:0007669"/>
    <property type="project" value="TreeGrafter"/>
</dbReference>
<evidence type="ECO:0000259" key="3">
    <source>
        <dbReference type="Pfam" id="PF16761"/>
    </source>
</evidence>
<dbReference type="AlphaFoldDB" id="A0A0L6V0K1"/>
<feature type="domain" description="Cryptic loci regulator 2 C-terminal" evidence="2">
    <location>
        <begin position="445"/>
        <end position="584"/>
    </location>
</feature>
<feature type="region of interest" description="Disordered" evidence="1">
    <location>
        <begin position="411"/>
        <end position="435"/>
    </location>
</feature>
<feature type="region of interest" description="Disordered" evidence="1">
    <location>
        <begin position="526"/>
        <end position="558"/>
    </location>
</feature>
<dbReference type="PANTHER" id="PTHR38046">
    <property type="entry name" value="CRYPTIC LOCI REGULATOR 2"/>
    <property type="match status" value="1"/>
</dbReference>
<evidence type="ECO:0000313" key="5">
    <source>
        <dbReference type="Proteomes" id="UP000037035"/>
    </source>
</evidence>
<feature type="domain" description="Cryptic loci regulator 2 N-terminal" evidence="3">
    <location>
        <begin position="94"/>
        <end position="153"/>
    </location>
</feature>
<dbReference type="VEuPathDB" id="FungiDB:VP01_3173g4"/>
<feature type="compositionally biased region" description="Polar residues" evidence="1">
    <location>
        <begin position="417"/>
        <end position="435"/>
    </location>
</feature>
<gene>
    <name evidence="4" type="ORF">VP01_3173g4</name>
</gene>
<dbReference type="EMBL" id="LAVV01008139">
    <property type="protein sequence ID" value="KNZ53655.1"/>
    <property type="molecule type" value="Genomic_DNA"/>
</dbReference>
<name>A0A0L6V0K1_9BASI</name>
<dbReference type="GO" id="GO:0031934">
    <property type="term" value="C:mating-type region heterochromatin"/>
    <property type="evidence" value="ECO:0007669"/>
    <property type="project" value="TreeGrafter"/>
</dbReference>
<evidence type="ECO:0008006" key="6">
    <source>
        <dbReference type="Google" id="ProtNLM"/>
    </source>
</evidence>
<accession>A0A0L6V0K1</accession>
<evidence type="ECO:0000313" key="4">
    <source>
        <dbReference type="EMBL" id="KNZ53655.1"/>
    </source>
</evidence>
<organism evidence="4 5">
    <name type="scientific">Puccinia sorghi</name>
    <dbReference type="NCBI Taxonomy" id="27349"/>
    <lineage>
        <taxon>Eukaryota</taxon>
        <taxon>Fungi</taxon>
        <taxon>Dikarya</taxon>
        <taxon>Basidiomycota</taxon>
        <taxon>Pucciniomycotina</taxon>
        <taxon>Pucciniomycetes</taxon>
        <taxon>Pucciniales</taxon>
        <taxon>Pucciniaceae</taxon>
        <taxon>Puccinia</taxon>
    </lineage>
</organism>
<comment type="caution">
    <text evidence="4">The sequence shown here is derived from an EMBL/GenBank/DDBJ whole genome shotgun (WGS) entry which is preliminary data.</text>
</comment>
<dbReference type="GO" id="GO:0033553">
    <property type="term" value="C:rDNA heterochromatin"/>
    <property type="evidence" value="ECO:0007669"/>
    <property type="project" value="TreeGrafter"/>
</dbReference>
<dbReference type="Pfam" id="PF16761">
    <property type="entry name" value="Clr2_transil"/>
    <property type="match status" value="1"/>
</dbReference>
<reference evidence="4 5" key="1">
    <citation type="submission" date="2015-08" db="EMBL/GenBank/DDBJ databases">
        <title>Next Generation Sequencing and Analysis of the Genome of Puccinia sorghi L Schw, the Causal Agent of Maize Common Rust.</title>
        <authorList>
            <person name="Rochi L."/>
            <person name="Burguener G."/>
            <person name="Darino M."/>
            <person name="Turjanski A."/>
            <person name="Kreff E."/>
            <person name="Dieguez M.J."/>
            <person name="Sacco F."/>
        </authorList>
    </citation>
    <scope>NUCLEOTIDE SEQUENCE [LARGE SCALE GENOMIC DNA]</scope>
    <source>
        <strain evidence="4 5">RO10H11247</strain>
    </source>
</reference>
<feature type="region of interest" description="Disordered" evidence="1">
    <location>
        <begin position="171"/>
        <end position="204"/>
    </location>
</feature>
<feature type="compositionally biased region" description="Basic and acidic residues" evidence="1">
    <location>
        <begin position="698"/>
        <end position="713"/>
    </location>
</feature>
<sequence length="721" mass="81842">MADSISASQSNPDQPTFAVCKCSENPSGPHQIVISKSDANSTRWPTLGPVTDSKGAECQWALSSDKPKSRWLSSLGRCLAEILGLTKNSLKEDWSLKDFPTDYRLYTYIKGTREDQYLFGSAHVYKFRTANEFLPHLQWLVSNEAMGCLCKYCSGTKNQFEVNAALGLPNSALKSKPDGSQPSERPKRRKRSRSPTANNQVSSSYKFQGPFLNEELNRDLLENRSNFRKHELVWCLVADLKVGVSPELSRNSQEIGIKYWPGLCEEPTLCNETRAFISITDDEKDCNGDSSQIRNSLKRKLDQVQLPPSKPTSNELENQQRFKWNIRLLGLSDIVIREEKQILPWLFKTADLKQKFGMTKNQAFRLPPHIQDSHHTMRPALDSFTNMEETLVAFQLAIQIAGNLEESWGAHDRYDSSPDSAVSEKSGSSHRANQTQAGVDLPTTWFQGIWWGAEKIWLYDLVRLNEFKSGPSLKAKAQATNSESTLTTNKPAEDCYFLKIEGIYRDELGKKLIVMGKIFDLLPTQKDPITSPSSSPSLMNTEKQRCSRPKKWMPDPPPGFKFRQITKAKEMSYLHVECIAGRYYSPTRKNSSDKLSDICRRLTARLSQESEKVPSHPTLVSPNASLFGLTPGQKNFMRCRKWRPTRADSIFDAESLAERDLIAMYEKLKSAKISRSVSRTDENHFNKRTLNSHQHKSNANERSRQSAQPDQDRIVIIEVDP</sequence>
<feature type="region of interest" description="Disordered" evidence="1">
    <location>
        <begin position="673"/>
        <end position="713"/>
    </location>
</feature>
<dbReference type="STRING" id="27349.A0A0L6V0K1"/>
<dbReference type="Pfam" id="PF10383">
    <property type="entry name" value="Clr2"/>
    <property type="match status" value="1"/>
</dbReference>
<protein>
    <recommendedName>
        <fullName evidence="6">Cryptic loci regulator 2 N-terminal domain-containing protein</fullName>
    </recommendedName>
</protein>
<dbReference type="InterPro" id="IPR038986">
    <property type="entry name" value="Clr2"/>
</dbReference>
<evidence type="ECO:0000256" key="1">
    <source>
        <dbReference type="SAM" id="MobiDB-lite"/>
    </source>
</evidence>
<feature type="compositionally biased region" description="Polar residues" evidence="1">
    <location>
        <begin position="527"/>
        <end position="541"/>
    </location>
</feature>
<keyword evidence="5" id="KW-1185">Reference proteome</keyword>
<dbReference type="OrthoDB" id="2421327at2759"/>
<dbReference type="GO" id="GO:0070824">
    <property type="term" value="C:SHREC complex"/>
    <property type="evidence" value="ECO:0007669"/>
    <property type="project" value="InterPro"/>
</dbReference>